<gene>
    <name evidence="2" type="ORF">UFOPK3775_00613</name>
</gene>
<accession>A0A6J5Z2L7</accession>
<evidence type="ECO:0000313" key="2">
    <source>
        <dbReference type="EMBL" id="CAB4336881.1"/>
    </source>
</evidence>
<dbReference type="PANTHER" id="PTHR35007:SF3">
    <property type="entry name" value="POSSIBLE CONSERVED ALANINE RICH MEMBRANE PROTEIN"/>
    <property type="match status" value="1"/>
</dbReference>
<dbReference type="PANTHER" id="PTHR35007">
    <property type="entry name" value="INTEGRAL MEMBRANE PROTEIN-RELATED"/>
    <property type="match status" value="1"/>
</dbReference>
<reference evidence="2" key="1">
    <citation type="submission" date="2020-05" db="EMBL/GenBank/DDBJ databases">
        <authorList>
            <person name="Chiriac C."/>
            <person name="Salcher M."/>
            <person name="Ghai R."/>
            <person name="Kavagutti S V."/>
        </authorList>
    </citation>
    <scope>NUCLEOTIDE SEQUENCE</scope>
</reference>
<organism evidence="2">
    <name type="scientific">freshwater metagenome</name>
    <dbReference type="NCBI Taxonomy" id="449393"/>
    <lineage>
        <taxon>unclassified sequences</taxon>
        <taxon>metagenomes</taxon>
        <taxon>ecological metagenomes</taxon>
    </lineage>
</organism>
<proteinExistence type="predicted"/>
<keyword evidence="1" id="KW-0812">Transmembrane</keyword>
<sequence>MREARLKNPHLRDLRSVAYATASLLFALSLTKSLPISTALAVLTLSMHYVGTRRREARNSQALMSAMPEIIDHIISGIQSGLSLNESLTSLSARGPLISQAMFKEHGIRMGSGTKFEESVAILQDEFSLRSADQLLESLLFAKTLGGTELVTLLRQLGDFTRQDLALRHEIEAKQSWIRNSAHLSSAAPWLLLLLLSTQPSTAATYATSAGITVLFIGVMMTLTAYLWMGRLARLPEPPRIFGHQ</sequence>
<keyword evidence="1" id="KW-0472">Membrane</keyword>
<evidence type="ECO:0000256" key="1">
    <source>
        <dbReference type="SAM" id="Phobius"/>
    </source>
</evidence>
<dbReference type="EMBL" id="CAESAK010000066">
    <property type="protein sequence ID" value="CAB4336881.1"/>
    <property type="molecule type" value="Genomic_DNA"/>
</dbReference>
<name>A0A6J5Z2L7_9ZZZZ</name>
<keyword evidence="1" id="KW-1133">Transmembrane helix</keyword>
<dbReference type="AlphaFoldDB" id="A0A6J5Z2L7"/>
<protein>
    <submittedName>
        <fullName evidence="2">Unannotated protein</fullName>
    </submittedName>
</protein>
<feature type="transmembrane region" description="Helical" evidence="1">
    <location>
        <begin position="203"/>
        <end position="228"/>
    </location>
</feature>